<evidence type="ECO:0000313" key="5">
    <source>
        <dbReference type="Proteomes" id="UP000319374"/>
    </source>
</evidence>
<dbReference type="Pfam" id="PF13620">
    <property type="entry name" value="CarboxypepD_reg"/>
    <property type="match status" value="1"/>
</dbReference>
<sequence length="941" mass="104712">MWCKTKYLLILPGLFLSLAAGAQRRPANDAGITFEVTDSLKNPLQYATVALKAVPDAGKPPYAATTDAAGKCGFALPAGSYEVTVSYIGYATQRTTLTVPSGSAIYRVVRLRAVSTEIRDVVITATEVRGPVSAVHIGREAMQHLQPSSFEDLLELLPGGRASDPAFSASNHIRLREAASSDADYATSSLGVSFVMDGRPLSNDAAMQYGGSLSSGMTSDNGVPVSLNAGIDMRTLPTDEIASVEIVQGIPSVEYGDLTSGLVKIKRKEGGRNLEARFKADLKSQLLYVGKGFEWGGKADLLTMNVGANYLDARADPRNTRQNYRRMTGSWRMKKRWETASDYRYTLGGSIDYTGSFDRIKSDKDIDEGVSGRPLERYKASYNSLSAALNFSAAAKEQSAFFRSFDLSASVDADFDITDRWKYMIASANVPIRTALEEGVCDAEILPSRYEATLRVESKPFYAFAKAMALFAANTRSTRSTLRAGAEWSMAKNYGGGLLYDITRPITELMSTRPRRYDALPALHRLSAFVEDNTVIRAGKWRIEAMAGLRATAMANLGSRYALQGKIYLDPRLNLSVSLPAFEVAGDPMRLTLSGGTGWHTKTPTLDQLFPDPVYFDYTQLNYFPEDPELRRINLIVYKYDPTNYGLLAARNFKWEVRGRAEWAGFGLSLGYFREDMTSGFRTSSRPLAFTFRDYDETAIDASALTGPPSLEGLPYEEKKRLALAGCTTNGSRTLKQGVEFTFSTPRIRPLATKLIVSGAYFRTDYENSEPQYISTSVVVTGGEPYPYIGLYDKEDSFYNELCNTNFLFDTQIPRLGMIFSTSFQCQWFTGRKRQWTDPRPASYLDTDLREHPFTDESAADGILQHMIKDDVSDIAYLYDLTPFSMYVNLKLSKRLYRDRLTVAVFVNRLFDYSPSYINVSGGRTRRYSDPYFGMEVNFKL</sequence>
<protein>
    <submittedName>
        <fullName evidence="4">Collagen-binding protein</fullName>
    </submittedName>
</protein>
<feature type="chain" id="PRO_5021210166" evidence="2">
    <location>
        <begin position="23"/>
        <end position="941"/>
    </location>
</feature>
<dbReference type="PANTHER" id="PTHR30069:SF29">
    <property type="entry name" value="HEMOGLOBIN AND HEMOGLOBIN-HAPTOGLOBIN-BINDING PROTEIN 1-RELATED"/>
    <property type="match status" value="1"/>
</dbReference>
<dbReference type="InterPro" id="IPR039426">
    <property type="entry name" value="TonB-dep_rcpt-like"/>
</dbReference>
<dbReference type="InterPro" id="IPR012910">
    <property type="entry name" value="Plug_dom"/>
</dbReference>
<dbReference type="InterPro" id="IPR008969">
    <property type="entry name" value="CarboxyPept-like_regulatory"/>
</dbReference>
<dbReference type="Gene3D" id="2.60.40.1120">
    <property type="entry name" value="Carboxypeptidase-like, regulatory domain"/>
    <property type="match status" value="1"/>
</dbReference>
<organism evidence="4 5">
    <name type="scientific">Alistipes dispar</name>
    <dbReference type="NCBI Taxonomy" id="2585119"/>
    <lineage>
        <taxon>Bacteria</taxon>
        <taxon>Pseudomonadati</taxon>
        <taxon>Bacteroidota</taxon>
        <taxon>Bacteroidia</taxon>
        <taxon>Bacteroidales</taxon>
        <taxon>Rikenellaceae</taxon>
        <taxon>Alistipes</taxon>
    </lineage>
</organism>
<dbReference type="InterPro" id="IPR037066">
    <property type="entry name" value="Plug_dom_sf"/>
</dbReference>
<dbReference type="Proteomes" id="UP000319374">
    <property type="component" value="Chromosome"/>
</dbReference>
<reference evidence="5" key="1">
    <citation type="submission" date="2019-06" db="EMBL/GenBank/DDBJ databases">
        <title>Alistipes onderdonkii subsp. vulgaris subsp. nov., Alistipes dispar sp. nov. and Alistipes communis sp. nov., isolated from human faeces, and creation of Alistipes onderdonkii subsp. onderdonkii subsp. nov.</title>
        <authorList>
            <person name="Sakamoto M."/>
            <person name="Ikeyama N."/>
            <person name="Ogata Y."/>
            <person name="Suda W."/>
            <person name="Iino T."/>
            <person name="Hattori M."/>
            <person name="Ohkuma M."/>
        </authorList>
    </citation>
    <scope>NUCLEOTIDE SEQUENCE [LARGE SCALE GENOMIC DNA]</scope>
    <source>
        <strain evidence="5">5CPEGH6</strain>
    </source>
</reference>
<gene>
    <name evidence="4" type="ORF">A5CPEGH6_17080</name>
</gene>
<accession>A0A4Y1X1P7</accession>
<dbReference type="Gene3D" id="2.170.130.10">
    <property type="entry name" value="TonB-dependent receptor, plug domain"/>
    <property type="match status" value="1"/>
</dbReference>
<dbReference type="GeneID" id="98673696"/>
<evidence type="ECO:0000256" key="2">
    <source>
        <dbReference type="SAM" id="SignalP"/>
    </source>
</evidence>
<dbReference type="GO" id="GO:0044718">
    <property type="term" value="P:siderophore transmembrane transport"/>
    <property type="evidence" value="ECO:0007669"/>
    <property type="project" value="TreeGrafter"/>
</dbReference>
<dbReference type="GO" id="GO:0015344">
    <property type="term" value="F:siderophore uptake transmembrane transporter activity"/>
    <property type="evidence" value="ECO:0007669"/>
    <property type="project" value="TreeGrafter"/>
</dbReference>
<keyword evidence="4" id="KW-0176">Collagen</keyword>
<dbReference type="OrthoDB" id="1151166at2"/>
<feature type="signal peptide" evidence="2">
    <location>
        <begin position="1"/>
        <end position="22"/>
    </location>
</feature>
<dbReference type="GO" id="GO:0009279">
    <property type="term" value="C:cell outer membrane"/>
    <property type="evidence" value="ECO:0007669"/>
    <property type="project" value="TreeGrafter"/>
</dbReference>
<evidence type="ECO:0000313" key="4">
    <source>
        <dbReference type="EMBL" id="BBL07070.1"/>
    </source>
</evidence>
<keyword evidence="5" id="KW-1185">Reference proteome</keyword>
<dbReference type="SUPFAM" id="SSF49464">
    <property type="entry name" value="Carboxypeptidase regulatory domain-like"/>
    <property type="match status" value="1"/>
</dbReference>
<evidence type="ECO:0000256" key="1">
    <source>
        <dbReference type="ARBA" id="ARBA00022729"/>
    </source>
</evidence>
<dbReference type="SUPFAM" id="SSF56935">
    <property type="entry name" value="Porins"/>
    <property type="match status" value="1"/>
</dbReference>
<dbReference type="AlphaFoldDB" id="A0A4Y1X1P7"/>
<dbReference type="KEGG" id="ada:A5CPEGH6_17080"/>
<name>A0A4Y1X1P7_9BACT</name>
<dbReference type="RefSeq" id="WP_141429066.1">
    <property type="nucleotide sequence ID" value="NZ_AP019736.1"/>
</dbReference>
<dbReference type="EMBL" id="AP019736">
    <property type="protein sequence ID" value="BBL07070.1"/>
    <property type="molecule type" value="Genomic_DNA"/>
</dbReference>
<dbReference type="Pfam" id="PF07715">
    <property type="entry name" value="Plug"/>
    <property type="match status" value="1"/>
</dbReference>
<keyword evidence="1 2" id="KW-0732">Signal</keyword>
<dbReference type="PANTHER" id="PTHR30069">
    <property type="entry name" value="TONB-DEPENDENT OUTER MEMBRANE RECEPTOR"/>
    <property type="match status" value="1"/>
</dbReference>
<evidence type="ECO:0000259" key="3">
    <source>
        <dbReference type="Pfam" id="PF07715"/>
    </source>
</evidence>
<proteinExistence type="predicted"/>
<feature type="domain" description="TonB-dependent receptor plug" evidence="3">
    <location>
        <begin position="131"/>
        <end position="259"/>
    </location>
</feature>